<accession>A0A365PI87</accession>
<dbReference type="EMBL" id="QEWH01000062">
    <property type="protein sequence ID" value="RBA46394.1"/>
    <property type="molecule type" value="Genomic_DNA"/>
</dbReference>
<protein>
    <submittedName>
        <fullName evidence="1">Metalloprotease secretion chaperone CpaB</fullName>
    </submittedName>
</protein>
<evidence type="ECO:0000313" key="1">
    <source>
        <dbReference type="EMBL" id="RBA46394.1"/>
    </source>
</evidence>
<sequence>MKNKNILLLLAVTLVVAVGLVFFLKPDQATASAQNINPDKSYSKTSVANGEYARKDLKLSSADLAKVKTETVLFHEIQDQDLKNSEALPLAKSGKGMMISYNQNIIETKNVGDTVKFQMLEYGVNREGKIVEIERVDDDILRWRGQFNQGSPERNYFTITQSQKDQYTIIQIYSDKGNYTAEIKNGQGVVQSMDQGVEDEELHAHDH</sequence>
<evidence type="ECO:0000313" key="2">
    <source>
        <dbReference type="Proteomes" id="UP000253688"/>
    </source>
</evidence>
<name>A0A365PI87_ACIJU</name>
<gene>
    <name evidence="1" type="primary">cpaB</name>
    <name evidence="1" type="ORF">DC346_10750</name>
</gene>
<organism evidence="1 2">
    <name type="scientific">Acinetobacter junii</name>
    <dbReference type="NCBI Taxonomy" id="40215"/>
    <lineage>
        <taxon>Bacteria</taxon>
        <taxon>Pseudomonadati</taxon>
        <taxon>Pseudomonadota</taxon>
        <taxon>Gammaproteobacteria</taxon>
        <taxon>Moraxellales</taxon>
        <taxon>Moraxellaceae</taxon>
        <taxon>Acinetobacter</taxon>
    </lineage>
</organism>
<reference evidence="1 2" key="1">
    <citation type="submission" date="2018-04" db="EMBL/GenBank/DDBJ databases">
        <title>Acinetobacter junii Genome sequencing and assembly.</title>
        <authorList>
            <person name="Su J."/>
            <person name="Rensing C."/>
            <person name="Mazhar H.S."/>
        </authorList>
    </citation>
    <scope>NUCLEOTIDE SEQUENCE [LARGE SCALE GENOMIC DNA]</scope>
    <source>
        <strain evidence="1 2">SC22</strain>
    </source>
</reference>
<keyword evidence="1" id="KW-0482">Metalloprotease</keyword>
<proteinExistence type="predicted"/>
<keyword evidence="1" id="KW-0378">Hydrolase</keyword>
<keyword evidence="1" id="KW-0645">Protease</keyword>
<dbReference type="GO" id="GO:0008237">
    <property type="term" value="F:metallopeptidase activity"/>
    <property type="evidence" value="ECO:0007669"/>
    <property type="project" value="UniProtKB-KW"/>
</dbReference>
<dbReference type="Proteomes" id="UP000253688">
    <property type="component" value="Unassembled WGS sequence"/>
</dbReference>
<dbReference type="RefSeq" id="WP_112987066.1">
    <property type="nucleotide sequence ID" value="NZ_CP131470.1"/>
</dbReference>
<comment type="caution">
    <text evidence="1">The sequence shown here is derived from an EMBL/GenBank/DDBJ whole genome shotgun (WGS) entry which is preliminary data.</text>
</comment>
<dbReference type="AlphaFoldDB" id="A0A365PI87"/>
<dbReference type="GO" id="GO:0006508">
    <property type="term" value="P:proteolysis"/>
    <property type="evidence" value="ECO:0007669"/>
    <property type="project" value="UniProtKB-KW"/>
</dbReference>
<dbReference type="NCBIfam" id="NF033512">
    <property type="entry name" value="T2SS_chap_CpaB"/>
    <property type="match status" value="1"/>
</dbReference>